<protein>
    <submittedName>
        <fullName evidence="1">Uncharacterized protein</fullName>
    </submittedName>
</protein>
<proteinExistence type="predicted"/>
<name>A0A0E0BQX0_9ORYZ</name>
<accession>A0A0E0BQX0</accession>
<evidence type="ECO:0000313" key="1">
    <source>
        <dbReference type="EnsemblPlants" id="OGLUM12G08640.1"/>
    </source>
</evidence>
<dbReference type="Gramene" id="OGLUM12G08640.1">
    <property type="protein sequence ID" value="OGLUM12G08640.1"/>
    <property type="gene ID" value="OGLUM12G08640"/>
</dbReference>
<evidence type="ECO:0000313" key="2">
    <source>
        <dbReference type="Proteomes" id="UP000026961"/>
    </source>
</evidence>
<reference evidence="1" key="1">
    <citation type="submission" date="2015-04" db="UniProtKB">
        <authorList>
            <consortium name="EnsemblPlants"/>
        </authorList>
    </citation>
    <scope>IDENTIFICATION</scope>
</reference>
<dbReference type="Proteomes" id="UP000026961">
    <property type="component" value="Chromosome 12"/>
</dbReference>
<dbReference type="HOGENOM" id="CLU_2030481_0_0_1"/>
<dbReference type="AlphaFoldDB" id="A0A0E0BQX0"/>
<organism evidence="1">
    <name type="scientific">Oryza glumipatula</name>
    <dbReference type="NCBI Taxonomy" id="40148"/>
    <lineage>
        <taxon>Eukaryota</taxon>
        <taxon>Viridiplantae</taxon>
        <taxon>Streptophyta</taxon>
        <taxon>Embryophyta</taxon>
        <taxon>Tracheophyta</taxon>
        <taxon>Spermatophyta</taxon>
        <taxon>Magnoliopsida</taxon>
        <taxon>Liliopsida</taxon>
        <taxon>Poales</taxon>
        <taxon>Poaceae</taxon>
        <taxon>BOP clade</taxon>
        <taxon>Oryzoideae</taxon>
        <taxon>Oryzeae</taxon>
        <taxon>Oryzinae</taxon>
        <taxon>Oryza</taxon>
    </lineage>
</organism>
<sequence length="126" mass="14658">MTDDLNVCNADFSPKIITKLAPKGWQSGTMGTGSDYPYPYPRGNSCPRVYPLLHDEQGTLPMPVAHRHHVPTGMLVYPSQTHSSTFQPQISTSRETLSQFKERVQLYQVQQYKHYKFINTRWWHLY</sequence>
<keyword evidence="2" id="KW-1185">Reference proteome</keyword>
<dbReference type="EnsemblPlants" id="OGLUM12G08640.1">
    <property type="protein sequence ID" value="OGLUM12G08640.1"/>
    <property type="gene ID" value="OGLUM12G08640"/>
</dbReference>
<reference evidence="1" key="2">
    <citation type="submission" date="2018-05" db="EMBL/GenBank/DDBJ databases">
        <title>OgluRS3 (Oryza glumaepatula Reference Sequence Version 3).</title>
        <authorList>
            <person name="Zhang J."/>
            <person name="Kudrna D."/>
            <person name="Lee S."/>
            <person name="Talag J."/>
            <person name="Welchert J."/>
            <person name="Wing R.A."/>
        </authorList>
    </citation>
    <scope>NUCLEOTIDE SEQUENCE [LARGE SCALE GENOMIC DNA]</scope>
</reference>